<evidence type="ECO:0000256" key="2">
    <source>
        <dbReference type="ARBA" id="ARBA00022729"/>
    </source>
</evidence>
<dbReference type="GO" id="GO:0071281">
    <property type="term" value="P:cellular response to iron ion"/>
    <property type="evidence" value="ECO:0007669"/>
    <property type="project" value="TreeGrafter"/>
</dbReference>
<dbReference type="InterPro" id="IPR054828">
    <property type="entry name" value="Vit_B12_bind_prot"/>
</dbReference>
<organism evidence="5 7">
    <name type="scientific">Anaerolinea thermolimosa</name>
    <dbReference type="NCBI Taxonomy" id="229919"/>
    <lineage>
        <taxon>Bacteria</taxon>
        <taxon>Bacillati</taxon>
        <taxon>Chloroflexota</taxon>
        <taxon>Anaerolineae</taxon>
        <taxon>Anaerolineales</taxon>
        <taxon>Anaerolineaceae</taxon>
        <taxon>Anaerolinea</taxon>
    </lineage>
</organism>
<keyword evidence="6" id="KW-1185">Reference proteome</keyword>
<evidence type="ECO:0000259" key="3">
    <source>
        <dbReference type="PROSITE" id="PS50983"/>
    </source>
</evidence>
<reference evidence="6" key="2">
    <citation type="submission" date="2015-07" db="EMBL/GenBank/DDBJ databases">
        <title>Draft Genome Sequences of Anaerolinea thermolimosa IMO-1, Bellilinea caldifistulae GOMI-1, Leptolinea tardivitalis YMTK-2, Levilinea saccharolytica KIBI-1,Longilinea arvoryzae KOME-1, Previously Described as Members of the Anaerolineaceae (Chloroflexi).</title>
        <authorList>
            <person name="Sekiguchi Y."/>
            <person name="Ohashi A."/>
            <person name="Matsuura N."/>
            <person name="Tourlousse M.D."/>
        </authorList>
    </citation>
    <scope>NUCLEOTIDE SEQUENCE [LARGE SCALE GENOMIC DNA]</scope>
    <source>
        <strain evidence="6">IMO-1</strain>
    </source>
</reference>
<comment type="similarity">
    <text evidence="1">Belongs to the bacterial solute-binding protein 8 family.</text>
</comment>
<dbReference type="PANTHER" id="PTHR30535:SF34">
    <property type="entry name" value="MOLYBDATE-BINDING PROTEIN MOLA"/>
    <property type="match status" value="1"/>
</dbReference>
<evidence type="ECO:0000313" key="6">
    <source>
        <dbReference type="Proteomes" id="UP000253922"/>
    </source>
</evidence>
<dbReference type="Gene3D" id="3.40.50.1980">
    <property type="entry name" value="Nitrogenase molybdenum iron protein domain"/>
    <property type="match status" value="2"/>
</dbReference>
<keyword evidence="2" id="KW-0732">Signal</keyword>
<dbReference type="STRING" id="229919.GCA_001050195_03272"/>
<dbReference type="OrthoDB" id="9787830at2"/>
<reference evidence="5 7" key="3">
    <citation type="journal article" date="2018" name="Nat. Biotechnol.">
        <title>A standardized bacterial taxonomy based on genome phylogeny substantially revises the tree of life.</title>
        <authorList>
            <person name="Parks D.H."/>
            <person name="Chuvochina M."/>
            <person name="Waite D.W."/>
            <person name="Rinke C."/>
            <person name="Skarshewski A."/>
            <person name="Chaumeil P.A."/>
            <person name="Hugenholtz P."/>
        </authorList>
    </citation>
    <scope>NUCLEOTIDE SEQUENCE [LARGE SCALE GENOMIC DNA]</scope>
    <source>
        <strain evidence="5">UBA8781</strain>
    </source>
</reference>
<proteinExistence type="inferred from homology"/>
<dbReference type="CDD" id="cd01143">
    <property type="entry name" value="YvrC"/>
    <property type="match status" value="1"/>
</dbReference>
<dbReference type="EMBL" id="DF967966">
    <property type="protein sequence ID" value="GAP08432.1"/>
    <property type="molecule type" value="Genomic_DNA"/>
</dbReference>
<gene>
    <name evidence="4" type="ORF">ATHL_03334</name>
    <name evidence="5" type="ORF">DEQ80_05905</name>
</gene>
<dbReference type="InterPro" id="IPR002491">
    <property type="entry name" value="ABC_transptr_periplasmic_BD"/>
</dbReference>
<evidence type="ECO:0000313" key="5">
    <source>
        <dbReference type="EMBL" id="HCE17374.1"/>
    </source>
</evidence>
<evidence type="ECO:0000313" key="7">
    <source>
        <dbReference type="Proteomes" id="UP000264141"/>
    </source>
</evidence>
<evidence type="ECO:0000256" key="1">
    <source>
        <dbReference type="ARBA" id="ARBA00008814"/>
    </source>
</evidence>
<reference evidence="4" key="1">
    <citation type="journal article" date="2015" name="Genome Announc.">
        <title>Draft Genome Sequences of Anaerolinea thermolimosa IMO-1, Bellilinea caldifistulae GOMI-1, Leptolinea tardivitalis YMTK-2, Levilinea saccharolytica KIBI-1, Longilinea arvoryzae KOME-1, Previously Described as Members of the Class Anaerolineae (Chloroflexi).</title>
        <authorList>
            <person name="Matsuura N."/>
            <person name="Tourlousse M.D."/>
            <person name="Ohashi A."/>
            <person name="Hugenholtz P."/>
            <person name="Sekiguchi Y."/>
        </authorList>
    </citation>
    <scope>NUCLEOTIDE SEQUENCE</scope>
    <source>
        <strain evidence="4">IMO-1</strain>
    </source>
</reference>
<dbReference type="InterPro" id="IPR050902">
    <property type="entry name" value="ABC_Transporter_SBP"/>
</dbReference>
<protein>
    <submittedName>
        <fullName evidence="5">ABC transporter substrate-binding protein</fullName>
    </submittedName>
    <submittedName>
        <fullName evidence="4">ABC-type Fe3+-hydroxamate transport system, periplasmic component</fullName>
    </submittedName>
</protein>
<dbReference type="EMBL" id="DPBP01000025">
    <property type="protein sequence ID" value="HCE17374.1"/>
    <property type="molecule type" value="Genomic_DNA"/>
</dbReference>
<name>A0A3D1JFZ5_9CHLR</name>
<feature type="domain" description="Fe/B12 periplasmic-binding" evidence="3">
    <location>
        <begin position="104"/>
        <end position="360"/>
    </location>
</feature>
<dbReference type="Proteomes" id="UP000264141">
    <property type="component" value="Unassembled WGS sequence"/>
</dbReference>
<sequence>MYFKSAPVLFTCVRTGMHSNLLFALLRVQIMKRTLKFLNLLVLLAMFLAACAPATPLAPTATPTLAEPTVTPTPLVPTATPTSEPIVLPDGTGGEVSLPAPVQRIVSLAPSNTEILFAIGAGSQVVAREDFSNYPEETQSLPSVGGNMGKYDLEKMVSLKPDLVLASPLTAPEVLKGIQDLGLKVLVVPNPTTLAEMYANLELVGKATGREKEARELVNQLQAREKKALEVAAKAASKPLVFYELDATDPAKPWTSGPGTFIDLLIGLAGGRNLGASLEGSWAQISQEELIVQNPDIILLGDALYGGVTPEQVAQRPGWNAIKAVKENRVYPFNDDLVSRPGPRLVDGLVELVKVFHPELAGELK</sequence>
<dbReference type="SUPFAM" id="SSF53807">
    <property type="entry name" value="Helical backbone' metal receptor"/>
    <property type="match status" value="1"/>
</dbReference>
<accession>A0A3D1JFZ5</accession>
<dbReference type="Pfam" id="PF01497">
    <property type="entry name" value="Peripla_BP_2"/>
    <property type="match status" value="1"/>
</dbReference>
<dbReference type="AlphaFoldDB" id="A0A3D1JFZ5"/>
<evidence type="ECO:0000313" key="4">
    <source>
        <dbReference type="EMBL" id="GAP08432.1"/>
    </source>
</evidence>
<dbReference type="NCBIfam" id="NF038402">
    <property type="entry name" value="TroA_like"/>
    <property type="match status" value="1"/>
</dbReference>
<dbReference type="PANTHER" id="PTHR30535">
    <property type="entry name" value="VITAMIN B12-BINDING PROTEIN"/>
    <property type="match status" value="1"/>
</dbReference>
<dbReference type="Proteomes" id="UP000253922">
    <property type="component" value="Unassembled WGS sequence"/>
</dbReference>
<dbReference type="PROSITE" id="PS50983">
    <property type="entry name" value="FE_B12_PBP"/>
    <property type="match status" value="1"/>
</dbReference>